<dbReference type="EMBL" id="JAKZGS010000017">
    <property type="protein sequence ID" value="MCH7399569.1"/>
    <property type="molecule type" value="Genomic_DNA"/>
</dbReference>
<organism evidence="1 2">
    <name type="scientific">Belliella calami</name>
    <dbReference type="NCBI Taxonomy" id="2923436"/>
    <lineage>
        <taxon>Bacteria</taxon>
        <taxon>Pseudomonadati</taxon>
        <taxon>Bacteroidota</taxon>
        <taxon>Cytophagia</taxon>
        <taxon>Cytophagales</taxon>
        <taxon>Cyclobacteriaceae</taxon>
        <taxon>Belliella</taxon>
    </lineage>
</organism>
<sequence>MNTSKRKTTSLRLSDSVREKLEYLAKKENRSLNNLVDTLLAQVLGLRESGEENGLPEDFHRGITKSELMKGIEEDLKKIYHK</sequence>
<evidence type="ECO:0008006" key="3">
    <source>
        <dbReference type="Google" id="ProtNLM"/>
    </source>
</evidence>
<gene>
    <name evidence="1" type="ORF">MM236_16315</name>
</gene>
<dbReference type="Gene3D" id="1.10.1220.10">
    <property type="entry name" value="Met repressor-like"/>
    <property type="match status" value="1"/>
</dbReference>
<accession>A0ABS9USJ1</accession>
<comment type="caution">
    <text evidence="1">The sequence shown here is derived from an EMBL/GenBank/DDBJ whole genome shotgun (WGS) entry which is preliminary data.</text>
</comment>
<dbReference type="Proteomes" id="UP001165488">
    <property type="component" value="Unassembled WGS sequence"/>
</dbReference>
<dbReference type="SUPFAM" id="SSF47598">
    <property type="entry name" value="Ribbon-helix-helix"/>
    <property type="match status" value="1"/>
</dbReference>
<keyword evidence="2" id="KW-1185">Reference proteome</keyword>
<evidence type="ECO:0000313" key="2">
    <source>
        <dbReference type="Proteomes" id="UP001165488"/>
    </source>
</evidence>
<reference evidence="1" key="1">
    <citation type="submission" date="2022-03" db="EMBL/GenBank/DDBJ databases">
        <title>De novo assembled genomes of Belliella spp. (Cyclobacteriaceae) strains.</title>
        <authorList>
            <person name="Szabo A."/>
            <person name="Korponai K."/>
            <person name="Felfoldi T."/>
        </authorList>
    </citation>
    <scope>NUCLEOTIDE SEQUENCE</scope>
    <source>
        <strain evidence="1">DSM 107340</strain>
    </source>
</reference>
<dbReference type="InterPro" id="IPR013321">
    <property type="entry name" value="Arc_rbn_hlx_hlx"/>
</dbReference>
<evidence type="ECO:0000313" key="1">
    <source>
        <dbReference type="EMBL" id="MCH7399569.1"/>
    </source>
</evidence>
<dbReference type="InterPro" id="IPR010985">
    <property type="entry name" value="Ribbon_hlx_hlx"/>
</dbReference>
<proteinExistence type="predicted"/>
<protein>
    <recommendedName>
        <fullName evidence="3">Ribbon-helix-helix protein, copG family</fullName>
    </recommendedName>
</protein>
<name>A0ABS9USJ1_9BACT</name>
<dbReference type="RefSeq" id="WP_241276063.1">
    <property type="nucleotide sequence ID" value="NZ_JAKZGS010000017.1"/>
</dbReference>